<dbReference type="PROSITE" id="PS50404">
    <property type="entry name" value="GST_NTER"/>
    <property type="match status" value="1"/>
</dbReference>
<feature type="compositionally biased region" description="Basic and acidic residues" evidence="6">
    <location>
        <begin position="320"/>
        <end position="356"/>
    </location>
</feature>
<dbReference type="GO" id="GO:0008470">
    <property type="term" value="F:3-methylbutanoyl-CoA dehydrogenase activity"/>
    <property type="evidence" value="ECO:0007669"/>
    <property type="project" value="TreeGrafter"/>
</dbReference>
<name>A0A814WL78_9BILA</name>
<evidence type="ECO:0000256" key="1">
    <source>
        <dbReference type="ARBA" id="ARBA00001974"/>
    </source>
</evidence>
<dbReference type="SUPFAM" id="SSF52833">
    <property type="entry name" value="Thioredoxin-like"/>
    <property type="match status" value="1"/>
</dbReference>
<evidence type="ECO:0000313" key="10">
    <source>
        <dbReference type="EMBL" id="CAF1408840.1"/>
    </source>
</evidence>
<dbReference type="GO" id="GO:0006552">
    <property type="term" value="P:L-leucine catabolic process"/>
    <property type="evidence" value="ECO:0007669"/>
    <property type="project" value="TreeGrafter"/>
</dbReference>
<evidence type="ECO:0000256" key="5">
    <source>
        <dbReference type="RuleBase" id="RU362125"/>
    </source>
</evidence>
<dbReference type="InterPro" id="IPR046373">
    <property type="entry name" value="Acyl-CoA_Oxase/DH_mid-dom_sf"/>
</dbReference>
<keyword evidence="5" id="KW-0560">Oxidoreductase</keyword>
<dbReference type="PANTHER" id="PTHR43884">
    <property type="entry name" value="ACYL-COA DEHYDROGENASE"/>
    <property type="match status" value="1"/>
</dbReference>
<dbReference type="InterPro" id="IPR040079">
    <property type="entry name" value="Glutathione_S-Trfase"/>
</dbReference>
<dbReference type="EMBL" id="CAJNOI010000240">
    <property type="protein sequence ID" value="CAF1203863.1"/>
    <property type="molecule type" value="Genomic_DNA"/>
</dbReference>
<evidence type="ECO:0000256" key="3">
    <source>
        <dbReference type="ARBA" id="ARBA00022630"/>
    </source>
</evidence>
<dbReference type="PROSITE" id="PS00073">
    <property type="entry name" value="ACYL_COA_DH_2"/>
    <property type="match status" value="1"/>
</dbReference>
<evidence type="ECO:0000256" key="2">
    <source>
        <dbReference type="ARBA" id="ARBA00009347"/>
    </source>
</evidence>
<feature type="domain" description="GST N-terminal" evidence="7">
    <location>
        <begin position="68"/>
        <end position="146"/>
    </location>
</feature>
<dbReference type="Pfam" id="PF00441">
    <property type="entry name" value="Acyl-CoA_dh_1"/>
    <property type="match status" value="1"/>
</dbReference>
<comment type="cofactor">
    <cofactor evidence="1 5">
        <name>FAD</name>
        <dbReference type="ChEBI" id="CHEBI:57692"/>
    </cofactor>
</comment>
<dbReference type="InterPro" id="IPR009100">
    <property type="entry name" value="AcylCoA_DH/oxidase_NM_dom_sf"/>
</dbReference>
<dbReference type="InterPro" id="IPR006091">
    <property type="entry name" value="Acyl-CoA_Oxase/DH_mid-dom"/>
</dbReference>
<dbReference type="PANTHER" id="PTHR43884:SF12">
    <property type="entry name" value="ISOVALERYL-COA DEHYDROGENASE, MITOCHONDRIAL-RELATED"/>
    <property type="match status" value="1"/>
</dbReference>
<dbReference type="InterPro" id="IPR004046">
    <property type="entry name" value="GST_C"/>
</dbReference>
<evidence type="ECO:0000313" key="11">
    <source>
        <dbReference type="Proteomes" id="UP000663832"/>
    </source>
</evidence>
<keyword evidence="4 5" id="KW-0274">FAD</keyword>
<feature type="region of interest" description="Disordered" evidence="6">
    <location>
        <begin position="297"/>
        <end position="381"/>
    </location>
</feature>
<protein>
    <recommendedName>
        <fullName evidence="13">Isovaleryl-CoA dehydrogenase</fullName>
    </recommendedName>
</protein>
<dbReference type="SFLD" id="SFLDS00019">
    <property type="entry name" value="Glutathione_Transferase_(cytos"/>
    <property type="match status" value="1"/>
</dbReference>
<dbReference type="Pfam" id="PF02770">
    <property type="entry name" value="Acyl-CoA_dh_M"/>
    <property type="match status" value="1"/>
</dbReference>
<dbReference type="CDD" id="cd03039">
    <property type="entry name" value="GST_N_Sigma_like"/>
    <property type="match status" value="1"/>
</dbReference>
<sequence length="664" mass="75974">MIMGNGVSFYTTPYGSAPFVGLLANCNQGLTTSTQQPIQGSYYNSPYQQQQQQLPSHQLTNNEQDNASLFKLYDFNTNNQSEIIRFIFYFAGISFKDKRVKQEEWDRVKDNIPIQQLPILRVNNHFKIYYLNNIIRYLAREFCLYGTGNQDFAIVDMIFEINSVFQEKFFEQMHSTTNIEERKMILSQFIVNHAIKYLNQLEKFYKIFNRNGPFYLGTQISLADLVVYQTNNYLIDIDPKILDNYSHLKEAYNHLEKHPQIIHYLNNRKYSKIKKKRNVTLSPTSHNMYHSYQRYQSYDGRKSSRHRHRRPKEPVLVVQTKKDGKSSNSQSKDKETPVHSKQESKSPNTKQDEKRSTSPRSVDVIPQPPRVTEVIPQPPPLTEFIPQPPPVIELIPQPPPLPIANISISEIDYNKKKDIFHCDYYVLNGNKFWITNGPDADVLVVYAKTNPSTEKPQHGITAFLIEKGMEGFSTAQKLDKMGMRGSNTCELLFEDCKVPAKNILGKENRGVYVLMSGLDYERLVLAAGPVGLMQACCDTAFEYAHVRKQFGKPIGTYQLIQAKIADMYTTLNACRSYLYSTARAADKNIVSNKDCAGVILYCAEKATQLCLDGIQILGGNGYINDYATSRLLRDAKLYEIGAGTSEVRRLLIGRSINAEYGIKS</sequence>
<dbReference type="SUPFAM" id="SSF47203">
    <property type="entry name" value="Acyl-CoA dehydrogenase C-terminal domain-like"/>
    <property type="match status" value="1"/>
</dbReference>
<dbReference type="InterPro" id="IPR009075">
    <property type="entry name" value="AcylCo_DH/oxidase_C"/>
</dbReference>
<dbReference type="CDD" id="cd03192">
    <property type="entry name" value="GST_C_Sigma_like"/>
    <property type="match status" value="1"/>
</dbReference>
<dbReference type="Gene3D" id="3.40.30.10">
    <property type="entry name" value="Glutaredoxin"/>
    <property type="match status" value="1"/>
</dbReference>
<evidence type="ECO:0008006" key="13">
    <source>
        <dbReference type="Google" id="ProtNLM"/>
    </source>
</evidence>
<comment type="similarity">
    <text evidence="2 5">Belongs to the acyl-CoA dehydrogenase family.</text>
</comment>
<gene>
    <name evidence="9" type="ORF">BJG266_LOCUS27065</name>
    <name evidence="10" type="ORF">QVE165_LOCUS37334</name>
</gene>
<dbReference type="Proteomes" id="UP000663832">
    <property type="component" value="Unassembled WGS sequence"/>
</dbReference>
<dbReference type="InterPro" id="IPR036250">
    <property type="entry name" value="AcylCo_DH-like_C"/>
</dbReference>
<evidence type="ECO:0000256" key="6">
    <source>
        <dbReference type="SAM" id="MobiDB-lite"/>
    </source>
</evidence>
<dbReference type="Proteomes" id="UP000663877">
    <property type="component" value="Unassembled WGS sequence"/>
</dbReference>
<evidence type="ECO:0000313" key="12">
    <source>
        <dbReference type="Proteomes" id="UP000663877"/>
    </source>
</evidence>
<comment type="caution">
    <text evidence="9">The sequence shown here is derived from an EMBL/GenBank/DDBJ whole genome shotgun (WGS) entry which is preliminary data.</text>
</comment>
<dbReference type="SUPFAM" id="SSF56645">
    <property type="entry name" value="Acyl-CoA dehydrogenase NM domain-like"/>
    <property type="match status" value="1"/>
</dbReference>
<organism evidence="9 12">
    <name type="scientific">Adineta steineri</name>
    <dbReference type="NCBI Taxonomy" id="433720"/>
    <lineage>
        <taxon>Eukaryota</taxon>
        <taxon>Metazoa</taxon>
        <taxon>Spiralia</taxon>
        <taxon>Gnathifera</taxon>
        <taxon>Rotifera</taxon>
        <taxon>Eurotatoria</taxon>
        <taxon>Bdelloidea</taxon>
        <taxon>Adinetida</taxon>
        <taxon>Adinetidae</taxon>
        <taxon>Adineta</taxon>
    </lineage>
</organism>
<dbReference type="FunFam" id="1.20.140.10:FF:000003">
    <property type="entry name" value="isovaleryl-CoA dehydrogenase, mitochondrial"/>
    <property type="match status" value="1"/>
</dbReference>
<dbReference type="InterPro" id="IPR006089">
    <property type="entry name" value="Acyl-CoA_DH_CS"/>
</dbReference>
<feature type="domain" description="GST C-terminal" evidence="8">
    <location>
        <begin position="148"/>
        <end position="273"/>
    </location>
</feature>
<keyword evidence="3 5" id="KW-0285">Flavoprotein</keyword>
<dbReference type="Gene3D" id="1.20.1050.10">
    <property type="match status" value="1"/>
</dbReference>
<dbReference type="SUPFAM" id="SSF47616">
    <property type="entry name" value="GST C-terminal domain-like"/>
    <property type="match status" value="1"/>
</dbReference>
<evidence type="ECO:0000259" key="8">
    <source>
        <dbReference type="PROSITE" id="PS50405"/>
    </source>
</evidence>
<evidence type="ECO:0000313" key="9">
    <source>
        <dbReference type="EMBL" id="CAF1203863.1"/>
    </source>
</evidence>
<dbReference type="Gene3D" id="1.20.140.10">
    <property type="entry name" value="Butyryl-CoA Dehydrogenase, subunit A, domain 3"/>
    <property type="match status" value="1"/>
</dbReference>
<accession>A0A814WL78</accession>
<dbReference type="InterPro" id="IPR036249">
    <property type="entry name" value="Thioredoxin-like_sf"/>
</dbReference>
<evidence type="ECO:0000256" key="4">
    <source>
        <dbReference type="ARBA" id="ARBA00022827"/>
    </source>
</evidence>
<dbReference type="InterPro" id="IPR004045">
    <property type="entry name" value="Glutathione_S-Trfase_N"/>
</dbReference>
<dbReference type="InterPro" id="IPR036282">
    <property type="entry name" value="Glutathione-S-Trfase_C_sf"/>
</dbReference>
<keyword evidence="11" id="KW-1185">Reference proteome</keyword>
<dbReference type="OrthoDB" id="9988775at2759"/>
<dbReference type="EMBL" id="CAJNOM010000386">
    <property type="protein sequence ID" value="CAF1408840.1"/>
    <property type="molecule type" value="Genomic_DNA"/>
</dbReference>
<dbReference type="Pfam" id="PF14497">
    <property type="entry name" value="GST_C_3"/>
    <property type="match status" value="1"/>
</dbReference>
<dbReference type="GO" id="GO:0005739">
    <property type="term" value="C:mitochondrion"/>
    <property type="evidence" value="ECO:0007669"/>
    <property type="project" value="TreeGrafter"/>
</dbReference>
<dbReference type="Gene3D" id="2.40.110.10">
    <property type="entry name" value="Butyryl-CoA Dehydrogenase, subunit A, domain 2"/>
    <property type="match status" value="1"/>
</dbReference>
<dbReference type="AlphaFoldDB" id="A0A814WL78"/>
<proteinExistence type="inferred from homology"/>
<reference evidence="9" key="1">
    <citation type="submission" date="2021-02" db="EMBL/GenBank/DDBJ databases">
        <authorList>
            <person name="Nowell W R."/>
        </authorList>
    </citation>
    <scope>NUCLEOTIDE SEQUENCE</scope>
</reference>
<dbReference type="InterPro" id="IPR010987">
    <property type="entry name" value="Glutathione-S-Trfase_C-like"/>
</dbReference>
<evidence type="ECO:0000259" key="7">
    <source>
        <dbReference type="PROSITE" id="PS50404"/>
    </source>
</evidence>
<dbReference type="PROSITE" id="PS50405">
    <property type="entry name" value="GST_CTER"/>
    <property type="match status" value="1"/>
</dbReference>